<dbReference type="HOGENOM" id="CLU_1051447_0_0_1"/>
<dbReference type="InterPro" id="IPR044053">
    <property type="entry name" value="AsaB-like"/>
</dbReference>
<evidence type="ECO:0000313" key="2">
    <source>
        <dbReference type="EnsemblProtists" id="EOD36092"/>
    </source>
</evidence>
<organism evidence="2 3">
    <name type="scientific">Emiliania huxleyi (strain CCMP1516)</name>
    <dbReference type="NCBI Taxonomy" id="280463"/>
    <lineage>
        <taxon>Eukaryota</taxon>
        <taxon>Haptista</taxon>
        <taxon>Haptophyta</taxon>
        <taxon>Prymnesiophyceae</taxon>
        <taxon>Isochrysidales</taxon>
        <taxon>Noelaerhabdaceae</taxon>
        <taxon>Emiliania</taxon>
    </lineage>
</organism>
<dbReference type="RefSeq" id="XP_005759461.1">
    <property type="nucleotide sequence ID" value="XM_005759404.1"/>
</dbReference>
<proteinExistence type="inferred from homology"/>
<evidence type="ECO:0008006" key="4">
    <source>
        <dbReference type="Google" id="ProtNLM"/>
    </source>
</evidence>
<comment type="similarity">
    <text evidence="1">Belongs to the asaB hydroxylase/desaturase family.</text>
</comment>
<dbReference type="EnsemblProtists" id="EOD36092">
    <property type="protein sequence ID" value="EOD36092"/>
    <property type="gene ID" value="EMIHUDRAFT_362754"/>
</dbReference>
<evidence type="ECO:0000256" key="1">
    <source>
        <dbReference type="ARBA" id="ARBA00023604"/>
    </source>
</evidence>
<dbReference type="GeneID" id="17253307"/>
<dbReference type="OMA" id="RRIWSHE"/>
<dbReference type="PANTHER" id="PTHR34598:SF3">
    <property type="entry name" value="OXIDOREDUCTASE AN1597"/>
    <property type="match status" value="1"/>
</dbReference>
<reference evidence="3" key="1">
    <citation type="journal article" date="2013" name="Nature">
        <title>Pan genome of the phytoplankton Emiliania underpins its global distribution.</title>
        <authorList>
            <person name="Read B.A."/>
            <person name="Kegel J."/>
            <person name="Klute M.J."/>
            <person name="Kuo A."/>
            <person name="Lefebvre S.C."/>
            <person name="Maumus F."/>
            <person name="Mayer C."/>
            <person name="Miller J."/>
            <person name="Monier A."/>
            <person name="Salamov A."/>
            <person name="Young J."/>
            <person name="Aguilar M."/>
            <person name="Claverie J.M."/>
            <person name="Frickenhaus S."/>
            <person name="Gonzalez K."/>
            <person name="Herman E.K."/>
            <person name="Lin Y.C."/>
            <person name="Napier J."/>
            <person name="Ogata H."/>
            <person name="Sarno A.F."/>
            <person name="Shmutz J."/>
            <person name="Schroeder D."/>
            <person name="de Vargas C."/>
            <person name="Verret F."/>
            <person name="von Dassow P."/>
            <person name="Valentin K."/>
            <person name="Van de Peer Y."/>
            <person name="Wheeler G."/>
            <person name="Dacks J.B."/>
            <person name="Delwiche C.F."/>
            <person name="Dyhrman S.T."/>
            <person name="Glockner G."/>
            <person name="John U."/>
            <person name="Richards T."/>
            <person name="Worden A.Z."/>
            <person name="Zhang X."/>
            <person name="Grigoriev I.V."/>
            <person name="Allen A.E."/>
            <person name="Bidle K."/>
            <person name="Borodovsky M."/>
            <person name="Bowler C."/>
            <person name="Brownlee C."/>
            <person name="Cock J.M."/>
            <person name="Elias M."/>
            <person name="Gladyshev V.N."/>
            <person name="Groth M."/>
            <person name="Guda C."/>
            <person name="Hadaegh A."/>
            <person name="Iglesias-Rodriguez M.D."/>
            <person name="Jenkins J."/>
            <person name="Jones B.M."/>
            <person name="Lawson T."/>
            <person name="Leese F."/>
            <person name="Lindquist E."/>
            <person name="Lobanov A."/>
            <person name="Lomsadze A."/>
            <person name="Malik S.B."/>
            <person name="Marsh M.E."/>
            <person name="Mackinder L."/>
            <person name="Mock T."/>
            <person name="Mueller-Roeber B."/>
            <person name="Pagarete A."/>
            <person name="Parker M."/>
            <person name="Probert I."/>
            <person name="Quesneville H."/>
            <person name="Raines C."/>
            <person name="Rensing S.A."/>
            <person name="Riano-Pachon D.M."/>
            <person name="Richier S."/>
            <person name="Rokitta S."/>
            <person name="Shiraiwa Y."/>
            <person name="Soanes D.M."/>
            <person name="van der Giezen M."/>
            <person name="Wahlund T.M."/>
            <person name="Williams B."/>
            <person name="Wilson W."/>
            <person name="Wolfe G."/>
            <person name="Wurch L.L."/>
        </authorList>
    </citation>
    <scope>NUCLEOTIDE SEQUENCE</scope>
</reference>
<dbReference type="GO" id="GO:0016491">
    <property type="term" value="F:oxidoreductase activity"/>
    <property type="evidence" value="ECO:0007669"/>
    <property type="project" value="InterPro"/>
</dbReference>
<dbReference type="PaxDb" id="2903-EOD07032"/>
<keyword evidence="3" id="KW-1185">Reference proteome</keyword>
<dbReference type="KEGG" id="ehx:EMIHUDRAFT_350739"/>
<dbReference type="GeneID" id="17281363"/>
<name>A0A0D3KK07_EMIH1</name>
<dbReference type="EnsemblProtists" id="EOD07032">
    <property type="protein sequence ID" value="EOD07032"/>
    <property type="gene ID" value="EMIHUDRAFT_350739"/>
</dbReference>
<dbReference type="Proteomes" id="UP000013827">
    <property type="component" value="Unassembled WGS sequence"/>
</dbReference>
<dbReference type="eggNOG" id="ENOG502RXYQ">
    <property type="taxonomic scope" value="Eukaryota"/>
</dbReference>
<dbReference type="PANTHER" id="PTHR34598">
    <property type="entry name" value="BLL6449 PROTEIN"/>
    <property type="match status" value="1"/>
</dbReference>
<sequence>MEEQGMSAADFFAKHGFILVKHRTAMTAADWQHSDVDLKEHPGEGETAARDEKYMTADTPVRRIWSHEAEAILQSLIPEAASFELPSFGFLRKSANGIFSGKGASRTVHNDLPLDLDKACNRAKRLVPRMGQQRELLETCDYSSLLVCNLWRPIAPSTKPVESAPLCVCDAKSVTAEDFVEHNIGALDDPRATQITGLKHNARQRWYYYPAMTTEEVLVFRQFQHAKGDAAATMPAFHTAFRDPASPEAAEPRISFEYRVGVLTR</sequence>
<protein>
    <recommendedName>
        <fullName evidence="4">Methyltransferase</fullName>
    </recommendedName>
</protein>
<dbReference type="KEGG" id="ehx:EMIHUDRAFT_362754"/>
<accession>A0A0D3KK07</accession>
<dbReference type="RefSeq" id="XP_005788521.1">
    <property type="nucleotide sequence ID" value="XM_005788464.1"/>
</dbReference>
<dbReference type="AlphaFoldDB" id="A0A0D3KK07"/>
<reference evidence="2" key="2">
    <citation type="submission" date="2024-10" db="UniProtKB">
        <authorList>
            <consortium name="EnsemblProtists"/>
        </authorList>
    </citation>
    <scope>IDENTIFICATION</scope>
</reference>
<dbReference type="NCBIfam" id="NF041278">
    <property type="entry name" value="CmcJ_NvfI_EfuI"/>
    <property type="match status" value="1"/>
</dbReference>
<evidence type="ECO:0000313" key="3">
    <source>
        <dbReference type="Proteomes" id="UP000013827"/>
    </source>
</evidence>